<dbReference type="GO" id="GO:0008757">
    <property type="term" value="F:S-adenosylmethionine-dependent methyltransferase activity"/>
    <property type="evidence" value="ECO:0007669"/>
    <property type="project" value="InterPro"/>
</dbReference>
<dbReference type="Pfam" id="PF08241">
    <property type="entry name" value="Methyltransf_11"/>
    <property type="match status" value="1"/>
</dbReference>
<dbReference type="AlphaFoldDB" id="A0A9X2SBS5"/>
<comment type="caution">
    <text evidence="2">The sequence shown here is derived from an EMBL/GenBank/DDBJ whole genome shotgun (WGS) entry which is preliminary data.</text>
</comment>
<name>A0A9X2SBS5_9BACL</name>
<dbReference type="RefSeq" id="WP_257448939.1">
    <property type="nucleotide sequence ID" value="NZ_JANIPJ010000014.1"/>
</dbReference>
<organism evidence="2 3">
    <name type="scientific">Paenibacillus soyae</name>
    <dbReference type="NCBI Taxonomy" id="2969249"/>
    <lineage>
        <taxon>Bacteria</taxon>
        <taxon>Bacillati</taxon>
        <taxon>Bacillota</taxon>
        <taxon>Bacilli</taxon>
        <taxon>Bacillales</taxon>
        <taxon>Paenibacillaceae</taxon>
        <taxon>Paenibacillus</taxon>
    </lineage>
</organism>
<gene>
    <name evidence="2" type="ORF">NQZ67_18835</name>
</gene>
<sequence>MDEKSVNRLISNGGGEVGVAIPENMNKNVIHKTNSIYWDTKGNDFLKAITLPYYGWFISEEKHQLFGDISGKKLLEIGCGNGRSLQYQGERGASELWAVDISEKQIEKAAQHLESHGLSAKFICSPMEEECGIPEDYFDYVYSIYAIGWTTDLEGTFRRIASYLKKDGVFIFSWSHPIHRCVTEDDGRFVFRKSYFDEAWYPVAVDEGELLLADRMLSTYVNALAKAGFVIEKLIEQSDDEIMQLRDDKSDLARRAKMLPVTFVIKARKL</sequence>
<dbReference type="PANTHER" id="PTHR43861">
    <property type="entry name" value="TRANS-ACONITATE 2-METHYLTRANSFERASE-RELATED"/>
    <property type="match status" value="1"/>
</dbReference>
<reference evidence="2" key="1">
    <citation type="submission" date="2022-08" db="EMBL/GenBank/DDBJ databases">
        <title>The genomic sequence of strain Paenibacillus sp. SCIV0701.</title>
        <authorList>
            <person name="Zhao H."/>
        </authorList>
    </citation>
    <scope>NUCLEOTIDE SEQUENCE</scope>
    <source>
        <strain evidence="2">SCIV0701</strain>
    </source>
</reference>
<feature type="domain" description="Methyltransferase type 11" evidence="1">
    <location>
        <begin position="75"/>
        <end position="172"/>
    </location>
</feature>
<accession>A0A9X2SBS5</accession>
<keyword evidence="2" id="KW-0808">Transferase</keyword>
<dbReference type="InterPro" id="IPR029063">
    <property type="entry name" value="SAM-dependent_MTases_sf"/>
</dbReference>
<dbReference type="CDD" id="cd02440">
    <property type="entry name" value="AdoMet_MTases"/>
    <property type="match status" value="1"/>
</dbReference>
<keyword evidence="3" id="KW-1185">Reference proteome</keyword>
<proteinExistence type="predicted"/>
<dbReference type="GO" id="GO:0032259">
    <property type="term" value="P:methylation"/>
    <property type="evidence" value="ECO:0007669"/>
    <property type="project" value="UniProtKB-KW"/>
</dbReference>
<dbReference type="Proteomes" id="UP001141950">
    <property type="component" value="Unassembled WGS sequence"/>
</dbReference>
<dbReference type="SUPFAM" id="SSF53335">
    <property type="entry name" value="S-adenosyl-L-methionine-dependent methyltransferases"/>
    <property type="match status" value="1"/>
</dbReference>
<dbReference type="Gene3D" id="3.40.50.150">
    <property type="entry name" value="Vaccinia Virus protein VP39"/>
    <property type="match status" value="1"/>
</dbReference>
<protein>
    <submittedName>
        <fullName evidence="2">Class I SAM-dependent methyltransferase</fullName>
    </submittedName>
</protein>
<keyword evidence="2" id="KW-0489">Methyltransferase</keyword>
<evidence type="ECO:0000313" key="2">
    <source>
        <dbReference type="EMBL" id="MCR2805943.1"/>
    </source>
</evidence>
<evidence type="ECO:0000259" key="1">
    <source>
        <dbReference type="Pfam" id="PF08241"/>
    </source>
</evidence>
<dbReference type="EMBL" id="JANIPJ010000014">
    <property type="protein sequence ID" value="MCR2805943.1"/>
    <property type="molecule type" value="Genomic_DNA"/>
</dbReference>
<evidence type="ECO:0000313" key="3">
    <source>
        <dbReference type="Proteomes" id="UP001141950"/>
    </source>
</evidence>
<dbReference type="PANTHER" id="PTHR43861:SF1">
    <property type="entry name" value="TRANS-ACONITATE 2-METHYLTRANSFERASE"/>
    <property type="match status" value="1"/>
</dbReference>
<dbReference type="InterPro" id="IPR013216">
    <property type="entry name" value="Methyltransf_11"/>
</dbReference>